<dbReference type="InterPro" id="IPR014729">
    <property type="entry name" value="Rossmann-like_a/b/a_fold"/>
</dbReference>
<dbReference type="Gene3D" id="1.25.40.80">
    <property type="match status" value="1"/>
</dbReference>
<dbReference type="PANTHER" id="PTHR11455:SF9">
    <property type="entry name" value="CRYPTOCHROME CIRCADIAN CLOCK 5 ISOFORM X1"/>
    <property type="match status" value="1"/>
</dbReference>
<dbReference type="Pfam" id="PF00875">
    <property type="entry name" value="DNA_photolyase"/>
    <property type="match status" value="1"/>
</dbReference>
<dbReference type="Gene3D" id="1.10.579.10">
    <property type="entry name" value="DNA Cyclobutane Dipyrimidine Photolyase, subunit A, domain 3"/>
    <property type="match status" value="1"/>
</dbReference>
<organism evidence="8 9">
    <name type="scientific">Saccharopolyspora erythraea</name>
    <name type="common">Streptomyces erythraeus</name>
    <dbReference type="NCBI Taxonomy" id="1836"/>
    <lineage>
        <taxon>Bacteria</taxon>
        <taxon>Bacillati</taxon>
        <taxon>Actinomycetota</taxon>
        <taxon>Actinomycetes</taxon>
        <taxon>Pseudonocardiales</taxon>
        <taxon>Pseudonocardiaceae</taxon>
        <taxon>Saccharopolyspora</taxon>
    </lineage>
</organism>
<gene>
    <name evidence="8" type="ORF">GCM10009533_39620</name>
</gene>
<proteinExistence type="inferred from homology"/>
<dbReference type="InterPro" id="IPR002081">
    <property type="entry name" value="Cryptochrome/DNA_photolyase_1"/>
</dbReference>
<keyword evidence="4 5" id="KW-0157">Chromophore</keyword>
<name>A0ABN1D7T2_SACER</name>
<dbReference type="SUPFAM" id="SSF48173">
    <property type="entry name" value="Cryptochrome/photolyase FAD-binding domain"/>
    <property type="match status" value="1"/>
</dbReference>
<keyword evidence="9" id="KW-1185">Reference proteome</keyword>
<evidence type="ECO:0000259" key="7">
    <source>
        <dbReference type="PROSITE" id="PS51645"/>
    </source>
</evidence>
<dbReference type="PROSITE" id="PS51645">
    <property type="entry name" value="PHR_CRY_ALPHA_BETA"/>
    <property type="match status" value="1"/>
</dbReference>
<feature type="region of interest" description="Disordered" evidence="6">
    <location>
        <begin position="176"/>
        <end position="202"/>
    </location>
</feature>
<accession>A0ABN1D7T2</accession>
<dbReference type="Pfam" id="PF03441">
    <property type="entry name" value="FAD_binding_7"/>
    <property type="match status" value="1"/>
</dbReference>
<dbReference type="InterPro" id="IPR036155">
    <property type="entry name" value="Crypto/Photolyase_N_sf"/>
</dbReference>
<dbReference type="Gene3D" id="3.40.50.620">
    <property type="entry name" value="HUPs"/>
    <property type="match status" value="1"/>
</dbReference>
<dbReference type="RefSeq" id="WP_009947062.1">
    <property type="nucleotide sequence ID" value="NZ_BAAAGS010000026.1"/>
</dbReference>
<comment type="similarity">
    <text evidence="5">Belongs to the DNA photolyase family.</text>
</comment>
<protein>
    <submittedName>
        <fullName evidence="8">Deoxyribodipyrimidine photo-lyase</fullName>
    </submittedName>
</protein>
<evidence type="ECO:0000256" key="6">
    <source>
        <dbReference type="SAM" id="MobiDB-lite"/>
    </source>
</evidence>
<dbReference type="EMBL" id="BAAAGS010000026">
    <property type="protein sequence ID" value="GAA0536451.1"/>
    <property type="molecule type" value="Genomic_DNA"/>
</dbReference>
<keyword evidence="2 5" id="KW-0285">Flavoprotein</keyword>
<dbReference type="InterPro" id="IPR018394">
    <property type="entry name" value="DNA_photolyase_1_CS_C"/>
</dbReference>
<dbReference type="InterPro" id="IPR036134">
    <property type="entry name" value="Crypto/Photolyase_FAD-like_sf"/>
</dbReference>
<comment type="caution">
    <text evidence="8">The sequence shown here is derived from an EMBL/GenBank/DDBJ whole genome shotgun (WGS) entry which is preliminary data.</text>
</comment>
<keyword evidence="3 5" id="KW-0274">FAD</keyword>
<dbReference type="PRINTS" id="PR00147">
    <property type="entry name" value="DNAPHOTLYASE"/>
</dbReference>
<sequence>MTTAIALFTRDLRVHDNPMLAAAAEADRVVPLFVLDDDIQRSRFASPRRTRFLDESLTDLDENLRGLGGRLVLRRGALVDEVCRIAEEVDAAEVHICADVSGYAMRRQARLAEALSAQRRELRCHDEVVTVLAPGRVTPGGADKDHFTVFTPYLRRWLETGKRPPAAKPRRLRLPSRLSIGPRPAGGSADGTWPGGETEGRRRADRWLGGGVRAYHERHDDLAADATSQLSPYLHFGCLSARELADRAGRGEGPEAFVRQLAWRDFHHQVLAARPEAVHEDYRPRGDRWHRDADALRAWKQGRTGVPIVDAGMRQLLELGWMHNRARLITGSFLTKSLYLDWRAGAWHFFDHLVDGDIANNCLNWQWVAGTGTDTRPNRVLNPLRQADRYDAGGDYVRRWVPELAGLGAGDVHRPWRLGDDELGRLGYPAPIVDLDQARERFLDLRQR</sequence>
<feature type="domain" description="Photolyase/cryptochrome alpha/beta" evidence="7">
    <location>
        <begin position="2"/>
        <end position="130"/>
    </location>
</feature>
<dbReference type="InterPro" id="IPR005101">
    <property type="entry name" value="Cryptochr/Photolyase_FAD-bd"/>
</dbReference>
<dbReference type="SUPFAM" id="SSF52425">
    <property type="entry name" value="Cryptochrome/photolyase, N-terminal domain"/>
    <property type="match status" value="1"/>
</dbReference>
<evidence type="ECO:0000256" key="1">
    <source>
        <dbReference type="ARBA" id="ARBA00001974"/>
    </source>
</evidence>
<evidence type="ECO:0000256" key="5">
    <source>
        <dbReference type="RuleBase" id="RU004182"/>
    </source>
</evidence>
<evidence type="ECO:0000256" key="3">
    <source>
        <dbReference type="ARBA" id="ARBA00022827"/>
    </source>
</evidence>
<dbReference type="InterPro" id="IPR006050">
    <property type="entry name" value="DNA_photolyase_N"/>
</dbReference>
<evidence type="ECO:0000256" key="2">
    <source>
        <dbReference type="ARBA" id="ARBA00022630"/>
    </source>
</evidence>
<evidence type="ECO:0000313" key="9">
    <source>
        <dbReference type="Proteomes" id="UP001500729"/>
    </source>
</evidence>
<reference evidence="8 9" key="1">
    <citation type="journal article" date="2019" name="Int. J. Syst. Evol. Microbiol.">
        <title>The Global Catalogue of Microorganisms (GCM) 10K type strain sequencing project: providing services to taxonomists for standard genome sequencing and annotation.</title>
        <authorList>
            <consortium name="The Broad Institute Genomics Platform"/>
            <consortium name="The Broad Institute Genome Sequencing Center for Infectious Disease"/>
            <person name="Wu L."/>
            <person name="Ma J."/>
        </authorList>
    </citation>
    <scope>NUCLEOTIDE SEQUENCE [LARGE SCALE GENOMIC DNA]</scope>
    <source>
        <strain evidence="8 9">JCM 10303</strain>
    </source>
</reference>
<dbReference type="PROSITE" id="PS00394">
    <property type="entry name" value="DNA_PHOTOLYASES_1_1"/>
    <property type="match status" value="1"/>
</dbReference>
<evidence type="ECO:0000313" key="8">
    <source>
        <dbReference type="EMBL" id="GAA0536451.1"/>
    </source>
</evidence>
<dbReference type="PANTHER" id="PTHR11455">
    <property type="entry name" value="CRYPTOCHROME"/>
    <property type="match status" value="1"/>
</dbReference>
<evidence type="ECO:0000256" key="4">
    <source>
        <dbReference type="ARBA" id="ARBA00022991"/>
    </source>
</evidence>
<comment type="cofactor">
    <cofactor evidence="1">
        <name>FAD</name>
        <dbReference type="ChEBI" id="CHEBI:57692"/>
    </cofactor>
</comment>
<dbReference type="Proteomes" id="UP001500729">
    <property type="component" value="Unassembled WGS sequence"/>
</dbReference>